<keyword evidence="3" id="KW-1185">Reference proteome</keyword>
<reference evidence="4" key="1">
    <citation type="submission" date="2025-08" db="UniProtKB">
        <authorList>
            <consortium name="RefSeq"/>
        </authorList>
    </citation>
    <scope>IDENTIFICATION</scope>
</reference>
<evidence type="ECO:0000313" key="4">
    <source>
        <dbReference type="RefSeq" id="XP_005097478.1"/>
    </source>
</evidence>
<dbReference type="PANTHER" id="PTHR18834:SF2">
    <property type="entry name" value="STEROID RECEPTOR RNA ACTIVATOR 1"/>
    <property type="match status" value="1"/>
</dbReference>
<feature type="domain" description="SRA1/Sec31" evidence="2">
    <location>
        <begin position="105"/>
        <end position="235"/>
    </location>
</feature>
<gene>
    <name evidence="4" type="primary">LOC101862576</name>
</gene>
<dbReference type="RefSeq" id="XP_005097478.1">
    <property type="nucleotide sequence ID" value="XM_005097421.2"/>
</dbReference>
<dbReference type="PANTHER" id="PTHR18834">
    <property type="entry name" value="STEROID RECEPTOR RNA ACTIVATOR 1"/>
    <property type="match status" value="1"/>
</dbReference>
<dbReference type="Gene3D" id="1.20.940.10">
    <property type="entry name" value="Functional domain of the splicing factor Prp18"/>
    <property type="match status" value="1"/>
</dbReference>
<dbReference type="InterPro" id="IPR009917">
    <property type="entry name" value="SRA1/Sec31"/>
</dbReference>
<evidence type="ECO:0000313" key="3">
    <source>
        <dbReference type="Proteomes" id="UP000694888"/>
    </source>
</evidence>
<feature type="compositionally biased region" description="Polar residues" evidence="1">
    <location>
        <begin position="295"/>
        <end position="316"/>
    </location>
</feature>
<dbReference type="Pfam" id="PF07304">
    <property type="entry name" value="SRA1"/>
    <property type="match status" value="1"/>
</dbReference>
<organism evidence="3 4">
    <name type="scientific">Aplysia californica</name>
    <name type="common">California sea hare</name>
    <dbReference type="NCBI Taxonomy" id="6500"/>
    <lineage>
        <taxon>Eukaryota</taxon>
        <taxon>Metazoa</taxon>
        <taxon>Spiralia</taxon>
        <taxon>Lophotrochozoa</taxon>
        <taxon>Mollusca</taxon>
        <taxon>Gastropoda</taxon>
        <taxon>Heterobranchia</taxon>
        <taxon>Euthyneura</taxon>
        <taxon>Tectipleura</taxon>
        <taxon>Aplysiida</taxon>
        <taxon>Aplysioidea</taxon>
        <taxon>Aplysiidae</taxon>
        <taxon>Aplysia</taxon>
    </lineage>
</organism>
<dbReference type="InterPro" id="IPR040243">
    <property type="entry name" value="Steroid_recept_RNA_1"/>
</dbReference>
<proteinExistence type="predicted"/>
<evidence type="ECO:0000259" key="2">
    <source>
        <dbReference type="Pfam" id="PF07304"/>
    </source>
</evidence>
<name>A0ABM0JMZ5_APLCA</name>
<accession>A0ABM0JMZ5</accession>
<keyword evidence="4" id="KW-0675">Receptor</keyword>
<dbReference type="GeneID" id="101862576"/>
<sequence length="316" mass="33623">MAAPSRGGGQNDGWNDPPMFQYKAASSASPAARTHLNKRVSFPLFSNPAPSSPHAEGSSGTGVLLSPKDGPPRLPPVQILPPTTSTSVHPPVPVLVPCMSPPIDPSALPPSFASAGRDPQLSETLPELLQRLELDSADSLRKYTKKVLHETLDALQDTIQGRSREDVQTRLGLLDDQWRDGKLSEPAKVKLGCLATAVKKEDLKKADSLHLALMVDHITEVSQWMVGVKRIINDLKLSRARRPPVAVPQPGATEAVGTADAKEGSEAGSADVCLNTEKFSGLEPVLMPEMLVPESQGSSTFELQQGTSAEPSTGES</sequence>
<feature type="region of interest" description="Disordered" evidence="1">
    <location>
        <begin position="241"/>
        <end position="268"/>
    </location>
</feature>
<feature type="region of interest" description="Disordered" evidence="1">
    <location>
        <begin position="292"/>
        <end position="316"/>
    </location>
</feature>
<evidence type="ECO:0000256" key="1">
    <source>
        <dbReference type="SAM" id="MobiDB-lite"/>
    </source>
</evidence>
<feature type="region of interest" description="Disordered" evidence="1">
    <location>
        <begin position="1"/>
        <end position="75"/>
    </location>
</feature>
<dbReference type="Proteomes" id="UP000694888">
    <property type="component" value="Unplaced"/>
</dbReference>
<feature type="compositionally biased region" description="Gly residues" evidence="1">
    <location>
        <begin position="1"/>
        <end position="11"/>
    </location>
</feature>
<protein>
    <submittedName>
        <fullName evidence="4">Steroid receptor RNA activator 1</fullName>
    </submittedName>
</protein>